<dbReference type="SUPFAM" id="SSF52540">
    <property type="entry name" value="P-loop containing nucleoside triphosphate hydrolases"/>
    <property type="match status" value="1"/>
</dbReference>
<dbReference type="Proteomes" id="UP000195859">
    <property type="component" value="Unassembled WGS sequence"/>
</dbReference>
<keyword evidence="5 7" id="KW-1133">Transmembrane helix</keyword>
<dbReference type="EMBL" id="NFLS01000009">
    <property type="protein sequence ID" value="OUQ56442.1"/>
    <property type="molecule type" value="Genomic_DNA"/>
</dbReference>
<reference evidence="12 13" key="1">
    <citation type="submission" date="2017-04" db="EMBL/GenBank/DDBJ databases">
        <title>Function of individual gut microbiota members based on whole genome sequencing of pure cultures obtained from chicken caecum.</title>
        <authorList>
            <person name="Medvecky M."/>
            <person name="Cejkova D."/>
            <person name="Polansky O."/>
            <person name="Karasova D."/>
            <person name="Kubasova T."/>
            <person name="Cizek A."/>
            <person name="Rychlik I."/>
        </authorList>
    </citation>
    <scope>NUCLEOTIDE SEQUENCE [LARGE SCALE GENOMIC DNA]</scope>
    <source>
        <strain evidence="12">An101</strain>
        <strain evidence="13">An115</strain>
    </source>
</reference>
<feature type="transmembrane region" description="Helical" evidence="7">
    <location>
        <begin position="47"/>
        <end position="68"/>
    </location>
</feature>
<dbReference type="SUPFAM" id="SSF90123">
    <property type="entry name" value="ABC transporter transmembrane region"/>
    <property type="match status" value="1"/>
</dbReference>
<dbReference type="InterPro" id="IPR011527">
    <property type="entry name" value="ABC1_TM_dom"/>
</dbReference>
<dbReference type="SMART" id="SM00382">
    <property type="entry name" value="AAA"/>
    <property type="match status" value="1"/>
</dbReference>
<keyword evidence="13" id="KW-1185">Reference proteome</keyword>
<keyword evidence="3" id="KW-0547">Nucleotide-binding</keyword>
<dbReference type="PANTHER" id="PTHR24221">
    <property type="entry name" value="ATP-BINDING CASSETTE SUB-FAMILY B"/>
    <property type="match status" value="1"/>
</dbReference>
<dbReference type="GeneID" id="78203596"/>
<evidence type="ECO:0000313" key="11">
    <source>
        <dbReference type="EMBL" id="OUQ76328.1"/>
    </source>
</evidence>
<feature type="transmembrane region" description="Helical" evidence="7">
    <location>
        <begin position="232"/>
        <end position="254"/>
    </location>
</feature>
<feature type="transmembrane region" description="Helical" evidence="7">
    <location>
        <begin position="260"/>
        <end position="281"/>
    </location>
</feature>
<dbReference type="GO" id="GO:0005524">
    <property type="term" value="F:ATP binding"/>
    <property type="evidence" value="ECO:0007669"/>
    <property type="project" value="UniProtKB-KW"/>
</dbReference>
<comment type="caution">
    <text evidence="11">The sequence shown here is derived from an EMBL/GenBank/DDBJ whole genome shotgun (WGS) entry which is preliminary data.</text>
</comment>
<organism evidence="11 12">
    <name type="scientific">Lactobacillus gallinarum</name>
    <dbReference type="NCBI Taxonomy" id="52242"/>
    <lineage>
        <taxon>Bacteria</taxon>
        <taxon>Bacillati</taxon>
        <taxon>Bacillota</taxon>
        <taxon>Bacilli</taxon>
        <taxon>Lactobacillales</taxon>
        <taxon>Lactobacillaceae</taxon>
        <taxon>Lactobacillus</taxon>
    </lineage>
</organism>
<dbReference type="InterPro" id="IPR003593">
    <property type="entry name" value="AAA+_ATPase"/>
</dbReference>
<evidence type="ECO:0000313" key="12">
    <source>
        <dbReference type="Proteomes" id="UP000195859"/>
    </source>
</evidence>
<dbReference type="Pfam" id="PF00005">
    <property type="entry name" value="ABC_tran"/>
    <property type="match status" value="1"/>
</dbReference>
<dbReference type="PROSITE" id="PS00211">
    <property type="entry name" value="ABC_TRANSPORTER_1"/>
    <property type="match status" value="1"/>
</dbReference>
<dbReference type="Gene3D" id="3.40.50.300">
    <property type="entry name" value="P-loop containing nucleotide triphosphate hydrolases"/>
    <property type="match status" value="1"/>
</dbReference>
<evidence type="ECO:0000313" key="10">
    <source>
        <dbReference type="EMBL" id="OUQ56442.1"/>
    </source>
</evidence>
<dbReference type="PANTHER" id="PTHR24221:SF654">
    <property type="entry name" value="ATP-BINDING CASSETTE SUB-FAMILY B MEMBER 6"/>
    <property type="match status" value="1"/>
</dbReference>
<dbReference type="InterPro" id="IPR017871">
    <property type="entry name" value="ABC_transporter-like_CS"/>
</dbReference>
<dbReference type="RefSeq" id="WP_087176273.1">
    <property type="nucleotide sequence ID" value="NZ_CALHTS010000024.1"/>
</dbReference>
<evidence type="ECO:0000259" key="8">
    <source>
        <dbReference type="PROSITE" id="PS50893"/>
    </source>
</evidence>
<evidence type="ECO:0000256" key="6">
    <source>
        <dbReference type="ARBA" id="ARBA00023136"/>
    </source>
</evidence>
<feature type="domain" description="ABC transporter" evidence="8">
    <location>
        <begin position="318"/>
        <end position="522"/>
    </location>
</feature>
<dbReference type="InterPro" id="IPR039421">
    <property type="entry name" value="Type_1_exporter"/>
</dbReference>
<dbReference type="AlphaFoldDB" id="A0A1Y4UFA0"/>
<evidence type="ECO:0000313" key="13">
    <source>
        <dbReference type="Proteomes" id="UP000196293"/>
    </source>
</evidence>
<proteinExistence type="predicted"/>
<dbReference type="PROSITE" id="PS50929">
    <property type="entry name" value="ABC_TM1F"/>
    <property type="match status" value="1"/>
</dbReference>
<evidence type="ECO:0000256" key="7">
    <source>
        <dbReference type="SAM" id="Phobius"/>
    </source>
</evidence>
<dbReference type="GO" id="GO:0005886">
    <property type="term" value="C:plasma membrane"/>
    <property type="evidence" value="ECO:0007669"/>
    <property type="project" value="UniProtKB-SubCell"/>
</dbReference>
<evidence type="ECO:0000256" key="5">
    <source>
        <dbReference type="ARBA" id="ARBA00022989"/>
    </source>
</evidence>
<sequence>MIYKYSSHSKFISMIIFGLIASMQQIIVAYMVQALTNIATQRSFSDLPQILLIAVSGLLITFLASLIFNRLKTGAIQEANTTLRLGILKGMLKQSSDENTTSLGYLTTDFKLLETNRFDAEIEIMMQAYMIIFALGYALSVNWLVTLLFLIGSCLPMIVSSLFQKKIQTASENWTNANDKYVSHIKNFLTGSSTFKLYGKQDNAVKKSRVFVNQLEAALCKMNLLNLDTVSWVSLIANLFTFTVPFLVGIYMVVNGQTTLGALFAIVQLSNSFVNPILTILEGRNKLATTKKIVAKAEKYIAEGKKTEDVSENDFSELEVDDLTLIRKDQELARRLNLKIKAEQKVAVIGPSGTGKSTLLQYLMTGEFGQAKDIILNNSQAKAGEFANIFSYASQSPVIFADTLWFNLTLGADISREMVMEVCTKLGLDTIVKEKGWDYSLGDNADQLSGGQLARIELARAILMKRPVLLLDEINASLDKKTSDQIHDYLLESDLTFVEVIHHYEPEELQRYDQVIDLEQFV</sequence>
<evidence type="ECO:0000256" key="2">
    <source>
        <dbReference type="ARBA" id="ARBA00022692"/>
    </source>
</evidence>
<dbReference type="GO" id="GO:0140359">
    <property type="term" value="F:ABC-type transporter activity"/>
    <property type="evidence" value="ECO:0007669"/>
    <property type="project" value="InterPro"/>
</dbReference>
<dbReference type="PROSITE" id="PS50893">
    <property type="entry name" value="ABC_TRANSPORTER_2"/>
    <property type="match status" value="1"/>
</dbReference>
<dbReference type="Proteomes" id="UP000196293">
    <property type="component" value="Unassembled WGS sequence"/>
</dbReference>
<dbReference type="GO" id="GO:0034040">
    <property type="term" value="F:ATPase-coupled lipid transmembrane transporter activity"/>
    <property type="evidence" value="ECO:0007669"/>
    <property type="project" value="TreeGrafter"/>
</dbReference>
<comment type="subcellular location">
    <subcellularLocation>
        <location evidence="1">Cell membrane</location>
        <topology evidence="1">Multi-pass membrane protein</topology>
    </subcellularLocation>
</comment>
<accession>A0A1Y4UFA0</accession>
<dbReference type="InterPro" id="IPR027417">
    <property type="entry name" value="P-loop_NTPase"/>
</dbReference>
<keyword evidence="4" id="KW-0067">ATP-binding</keyword>
<evidence type="ECO:0000259" key="9">
    <source>
        <dbReference type="PROSITE" id="PS50929"/>
    </source>
</evidence>
<evidence type="ECO:0000256" key="3">
    <source>
        <dbReference type="ARBA" id="ARBA00022741"/>
    </source>
</evidence>
<evidence type="ECO:0000256" key="4">
    <source>
        <dbReference type="ARBA" id="ARBA00022840"/>
    </source>
</evidence>
<dbReference type="EMBL" id="NFLZ01000010">
    <property type="protein sequence ID" value="OUQ76328.1"/>
    <property type="molecule type" value="Genomic_DNA"/>
</dbReference>
<dbReference type="InterPro" id="IPR003439">
    <property type="entry name" value="ABC_transporter-like_ATP-bd"/>
</dbReference>
<name>A0A1Y4UFA0_9LACO</name>
<dbReference type="GO" id="GO:0016887">
    <property type="term" value="F:ATP hydrolysis activity"/>
    <property type="evidence" value="ECO:0007669"/>
    <property type="project" value="InterPro"/>
</dbReference>
<protein>
    <submittedName>
        <fullName evidence="11">ABC transporter</fullName>
    </submittedName>
</protein>
<dbReference type="InterPro" id="IPR036640">
    <property type="entry name" value="ABC1_TM_sf"/>
</dbReference>
<dbReference type="Gene3D" id="1.20.1560.10">
    <property type="entry name" value="ABC transporter type 1, transmembrane domain"/>
    <property type="match status" value="1"/>
</dbReference>
<feature type="transmembrane region" description="Helical" evidence="7">
    <location>
        <begin position="12"/>
        <end position="35"/>
    </location>
</feature>
<dbReference type="Pfam" id="PF00664">
    <property type="entry name" value="ABC_membrane"/>
    <property type="match status" value="1"/>
</dbReference>
<keyword evidence="6 7" id="KW-0472">Membrane</keyword>
<evidence type="ECO:0000256" key="1">
    <source>
        <dbReference type="ARBA" id="ARBA00004651"/>
    </source>
</evidence>
<feature type="domain" description="ABC transmembrane type-1" evidence="9">
    <location>
        <begin position="11"/>
        <end position="289"/>
    </location>
</feature>
<gene>
    <name evidence="11" type="ORF">B5E44_05315</name>
    <name evidence="10" type="ORF">B5E59_05110</name>
</gene>
<reference evidence="11" key="2">
    <citation type="journal article" date="2018" name="BMC Genomics">
        <title>Whole genome sequencing and function prediction of 133 gut anaerobes isolated from chicken caecum in pure cultures.</title>
        <authorList>
            <person name="Medvecky M."/>
            <person name="Cejkova D."/>
            <person name="Polansky O."/>
            <person name="Karasova D."/>
            <person name="Kubasova T."/>
            <person name="Cizek A."/>
            <person name="Rychlik I."/>
        </authorList>
    </citation>
    <scope>NUCLEOTIDE SEQUENCE</scope>
    <source>
        <strain evidence="11">An101</strain>
        <strain evidence="10">An115</strain>
    </source>
</reference>
<keyword evidence="2 7" id="KW-0812">Transmembrane</keyword>